<feature type="chain" id="PRO_5035966591" description="Dolichyl-diphosphooligosaccharide--protein glycosyltransferase subunit 2" evidence="12">
    <location>
        <begin position="20"/>
        <end position="658"/>
    </location>
</feature>
<feature type="domain" description="Ribophorin II second" evidence="15">
    <location>
        <begin position="267"/>
        <end position="372"/>
    </location>
</feature>
<comment type="subunit">
    <text evidence="11">Component of the oligosaccharyltransferase (OST) complex. OST exists in two different complex forms which contain common core subunits RPN1, RPN2, OST48, OST4, DAD1 and TMEM258, either STT3A or STT3B as catalytic subunits, and form-specific accessory subunits. STT3A complex assembly occurs through the formation of 3 subcomplexes. Subcomplex 1 contains RPN1 and TMEM258, subcomplex 2 contains the STT3A-specific subunits STT3A, DC2/OSTC, and KCP2 as well as the core subunit OST4, and subcomplex 3 contains RPN2, DAD1, and OST48. The STT3A complex can form stable complexes with the Sec61 complex or with both the Sec61 and TRAP complexes. Interacts with DDI2. Interacts with TMEM35A/NACHO.</text>
</comment>
<feature type="domain" description="Ribophorin II N-terminal" evidence="13">
    <location>
        <begin position="27"/>
        <end position="259"/>
    </location>
</feature>
<comment type="similarity">
    <text evidence="4 12">Belongs to the SWP1 family.</text>
</comment>
<feature type="transmembrane region" description="Helical" evidence="12">
    <location>
        <begin position="605"/>
        <end position="623"/>
    </location>
</feature>
<dbReference type="InterPro" id="IPR008814">
    <property type="entry name" value="Swp1"/>
</dbReference>
<evidence type="ECO:0000256" key="2">
    <source>
        <dbReference type="ARBA" id="ARBA00004477"/>
    </source>
</evidence>
<evidence type="ECO:0000259" key="14">
    <source>
        <dbReference type="Pfam" id="PF23860"/>
    </source>
</evidence>
<dbReference type="Proteomes" id="UP000678393">
    <property type="component" value="Unassembled WGS sequence"/>
</dbReference>
<feature type="domain" description="Ribophorin II third" evidence="14">
    <location>
        <begin position="379"/>
        <end position="506"/>
    </location>
</feature>
<comment type="pathway">
    <text evidence="3 12">Protein modification; protein glycosylation.</text>
</comment>
<dbReference type="Pfam" id="PF23860">
    <property type="entry name" value="Ribophorin_II_3rd"/>
    <property type="match status" value="1"/>
</dbReference>
<dbReference type="InterPro" id="IPR055373">
    <property type="entry name" value="Ribophorin_II_N"/>
</dbReference>
<sequence length="658" mass="71747">MARVLSVVALLAFAVVGQAVSPSTFVTSQDRARLKSVFEAAAPYPDTQSAYFSISGLKLLGAAIPNAQDACKQISKVIDGGNVASIYYAATAASALGNCKIEVPELRKTLTDAIKDDASVQDIVFAYLALKNLGLPVDDASTNKALLAALKTDDSPQSHGYAFLAAAELSGDVSKFVDNIEDVIAQADEVDDKYLQFEGGLFVTSLVVDGAYRLAEKTKKAPAVAQDKVLKFTNYFLSRKHVHQLKSAYHFLSVIKILTTNKFHVPVAVSRASPVAVTQAEPSVKVYVTDLLGGSLGEMTVTAESARHLGDDAVVLSKKQFTPVASDKSLFELNFLEAKPAKGFYKLTINVVPKKADPKLIGITGAEVEVKVTTKVSVENVEIGVADKDQATAAKTTRLVYPNKATNVLEADHHQKIVMKFQLKDKTTGQLLTAHQTFIRLTNLNTKEEIIFITEADTTLTNKFDLDVGASSKEFDSLSGKYSMELIVGDAVIENPFSWHLTDVSLTFPEGGETKPDKQSQYAKKPEIKHKFNEPEKRPPATVSLAFTGLVLLPLLILLILWIRIGVNVSNFPLSLSAVGFHVCLGAIFALYYCYWVQLNMFQTLRWLGIIAIPTFIFGNRLLSALASKRALWIAPVSVVEPVHFAIQSDHKRSRKHK</sequence>
<evidence type="ECO:0000259" key="15">
    <source>
        <dbReference type="Pfam" id="PF23861"/>
    </source>
</evidence>
<evidence type="ECO:0000256" key="9">
    <source>
        <dbReference type="ARBA" id="ARBA00022989"/>
    </source>
</evidence>
<accession>A0A8S3ZAL2</accession>
<evidence type="ECO:0000256" key="7">
    <source>
        <dbReference type="ARBA" id="ARBA00022729"/>
    </source>
</evidence>
<evidence type="ECO:0000259" key="16">
    <source>
        <dbReference type="Pfam" id="PF25147"/>
    </source>
</evidence>
<name>A0A8S3ZAL2_9EUPU</name>
<comment type="subcellular location">
    <subcellularLocation>
        <location evidence="2 12">Endoplasmic reticulum membrane</location>
        <topology evidence="2 12">Multi-pass membrane protein</topology>
    </subcellularLocation>
</comment>
<dbReference type="OrthoDB" id="432292at2759"/>
<dbReference type="InterPro" id="IPR055375">
    <property type="entry name" value="Ribophorin_II_2nd"/>
</dbReference>
<keyword evidence="7 12" id="KW-0732">Signal</keyword>
<evidence type="ECO:0000256" key="10">
    <source>
        <dbReference type="ARBA" id="ARBA00023136"/>
    </source>
</evidence>
<evidence type="ECO:0000256" key="8">
    <source>
        <dbReference type="ARBA" id="ARBA00022824"/>
    </source>
</evidence>
<evidence type="ECO:0000256" key="5">
    <source>
        <dbReference type="ARBA" id="ARBA00017612"/>
    </source>
</evidence>
<keyword evidence="8 12" id="KW-0256">Endoplasmic reticulum</keyword>
<proteinExistence type="inferred from homology"/>
<protein>
    <recommendedName>
        <fullName evidence="5 12">Dolichyl-diphosphooligosaccharide--protein glycosyltransferase subunit 2</fullName>
    </recommendedName>
    <alternativeName>
        <fullName evidence="12">Ribophorin-2</fullName>
    </alternativeName>
</protein>
<keyword evidence="9 12" id="KW-1133">Transmembrane helix</keyword>
<dbReference type="PANTHER" id="PTHR12640:SF0">
    <property type="entry name" value="DOLICHYL-DIPHOSPHOOLIGOSACCHARIDE--PROTEIN GLYCOSYLTRANSFERASE SUBUNIT 2"/>
    <property type="match status" value="1"/>
</dbReference>
<evidence type="ECO:0000256" key="3">
    <source>
        <dbReference type="ARBA" id="ARBA00004922"/>
    </source>
</evidence>
<dbReference type="Pfam" id="PF23861">
    <property type="entry name" value="Ribophorin_II_2nd"/>
    <property type="match status" value="1"/>
</dbReference>
<evidence type="ECO:0000256" key="4">
    <source>
        <dbReference type="ARBA" id="ARBA00009038"/>
    </source>
</evidence>
<evidence type="ECO:0000256" key="6">
    <source>
        <dbReference type="ARBA" id="ARBA00022692"/>
    </source>
</evidence>
<comment type="caution">
    <text evidence="17">The sequence shown here is derived from an EMBL/GenBank/DDBJ whole genome shotgun (WGS) entry which is preliminary data.</text>
</comment>
<gene>
    <name evidence="17" type="ORF">CUNI_LOCUS10408</name>
</gene>
<dbReference type="Pfam" id="PF05817">
    <property type="entry name" value="Ribophorin_II"/>
    <property type="match status" value="1"/>
</dbReference>
<dbReference type="EMBL" id="CAJHNH020001890">
    <property type="protein sequence ID" value="CAG5124850.1"/>
    <property type="molecule type" value="Genomic_DNA"/>
</dbReference>
<dbReference type="PANTHER" id="PTHR12640">
    <property type="entry name" value="RIBOPHORIN II"/>
    <property type="match status" value="1"/>
</dbReference>
<keyword evidence="6 12" id="KW-0812">Transmembrane</keyword>
<dbReference type="AlphaFoldDB" id="A0A8S3ZAL2"/>
<dbReference type="InterPro" id="IPR056790">
    <property type="entry name" value="Ribophorin_II_C"/>
</dbReference>
<feature type="transmembrane region" description="Helical" evidence="12">
    <location>
        <begin position="574"/>
        <end position="593"/>
    </location>
</feature>
<feature type="transmembrane region" description="Helical" evidence="12">
    <location>
        <begin position="541"/>
        <end position="562"/>
    </location>
</feature>
<reference evidence="17" key="1">
    <citation type="submission" date="2021-04" db="EMBL/GenBank/DDBJ databases">
        <authorList>
            <consortium name="Molecular Ecology Group"/>
        </authorList>
    </citation>
    <scope>NUCLEOTIDE SEQUENCE</scope>
</reference>
<feature type="signal peptide" evidence="12">
    <location>
        <begin position="1"/>
        <end position="19"/>
    </location>
</feature>
<comment type="function">
    <text evidence="1 12">Subunit of the oligosaccharyl transferase (OST) complex that catalyzes the initial transfer of a defined glycan (Glc(3)Man(9)GlcNAc(2) in eukaryotes) from the lipid carrier dolichol-pyrophosphate to an asparagine residue within an Asn-X-Ser/Thr consensus motif in nascent polypeptide chains, the first step in protein N-glycosylation. N-glycosylation occurs cotranslationally and the complex associates with the Sec61 complex at the channel-forming translocon complex that mediates protein translocation across the endoplasmic reticulum (ER). All subunits are required for a maximal enzyme activity.</text>
</comment>
<evidence type="ECO:0000313" key="17">
    <source>
        <dbReference type="EMBL" id="CAG5124850.1"/>
    </source>
</evidence>
<dbReference type="InterPro" id="IPR055374">
    <property type="entry name" value="Ribophorin_II_3rd"/>
</dbReference>
<dbReference type="GO" id="GO:0006487">
    <property type="term" value="P:protein N-linked glycosylation"/>
    <property type="evidence" value="ECO:0007669"/>
    <property type="project" value="UniProtKB-UniRule"/>
</dbReference>
<evidence type="ECO:0000259" key="13">
    <source>
        <dbReference type="Pfam" id="PF05817"/>
    </source>
</evidence>
<organism evidence="17 18">
    <name type="scientific">Candidula unifasciata</name>
    <dbReference type="NCBI Taxonomy" id="100452"/>
    <lineage>
        <taxon>Eukaryota</taxon>
        <taxon>Metazoa</taxon>
        <taxon>Spiralia</taxon>
        <taxon>Lophotrochozoa</taxon>
        <taxon>Mollusca</taxon>
        <taxon>Gastropoda</taxon>
        <taxon>Heterobranchia</taxon>
        <taxon>Euthyneura</taxon>
        <taxon>Panpulmonata</taxon>
        <taxon>Eupulmonata</taxon>
        <taxon>Stylommatophora</taxon>
        <taxon>Helicina</taxon>
        <taxon>Helicoidea</taxon>
        <taxon>Geomitridae</taxon>
        <taxon>Candidula</taxon>
    </lineage>
</organism>
<evidence type="ECO:0000256" key="11">
    <source>
        <dbReference type="ARBA" id="ARBA00046750"/>
    </source>
</evidence>
<evidence type="ECO:0000313" key="18">
    <source>
        <dbReference type="Proteomes" id="UP000678393"/>
    </source>
</evidence>
<keyword evidence="18" id="KW-1185">Reference proteome</keyword>
<evidence type="ECO:0000256" key="1">
    <source>
        <dbReference type="ARBA" id="ARBA00002791"/>
    </source>
</evidence>
<feature type="domain" description="Ribophorin II C-terminal" evidence="16">
    <location>
        <begin position="532"/>
        <end position="630"/>
    </location>
</feature>
<keyword evidence="10 12" id="KW-0472">Membrane</keyword>
<dbReference type="Pfam" id="PF25147">
    <property type="entry name" value="Ribophorin_II_C"/>
    <property type="match status" value="1"/>
</dbReference>
<evidence type="ECO:0000256" key="12">
    <source>
        <dbReference type="RuleBase" id="RU366029"/>
    </source>
</evidence>
<dbReference type="GO" id="GO:0008250">
    <property type="term" value="C:oligosaccharyltransferase complex"/>
    <property type="evidence" value="ECO:0007669"/>
    <property type="project" value="UniProtKB-UniRule"/>
</dbReference>